<protein>
    <submittedName>
        <fullName evidence="2">Uncharacterized protein</fullName>
    </submittedName>
</protein>
<feature type="compositionally biased region" description="Polar residues" evidence="1">
    <location>
        <begin position="77"/>
        <end position="87"/>
    </location>
</feature>
<feature type="region of interest" description="Disordered" evidence="1">
    <location>
        <begin position="66"/>
        <end position="117"/>
    </location>
</feature>
<feature type="compositionally biased region" description="Basic and acidic residues" evidence="1">
    <location>
        <begin position="105"/>
        <end position="117"/>
    </location>
</feature>
<accession>A0ABT3SE05</accession>
<keyword evidence="3" id="KW-1185">Reference proteome</keyword>
<organism evidence="2 3">
    <name type="scientific">Mycobacterium pinniadriaticum</name>
    <dbReference type="NCBI Taxonomy" id="2994102"/>
    <lineage>
        <taxon>Bacteria</taxon>
        <taxon>Bacillati</taxon>
        <taxon>Actinomycetota</taxon>
        <taxon>Actinomycetes</taxon>
        <taxon>Mycobacteriales</taxon>
        <taxon>Mycobacteriaceae</taxon>
        <taxon>Mycobacterium</taxon>
    </lineage>
</organism>
<reference evidence="2 3" key="1">
    <citation type="submission" date="2022-11" db="EMBL/GenBank/DDBJ databases">
        <title>Mycobacterium sp. nov.</title>
        <authorList>
            <person name="Papic B."/>
            <person name="Spicic S."/>
            <person name="Duvnjak S."/>
        </authorList>
    </citation>
    <scope>NUCLEOTIDE SEQUENCE [LARGE SCALE GENOMIC DNA]</scope>
    <source>
        <strain evidence="2 3">CVI_P4</strain>
    </source>
</reference>
<sequence>MLPQEGSDTDNTVINHCRWDKLRNILPSLVFKPSFRRYVLANFEANNTAAIPILYRLADLSWTSRAHRRNGGDRNSRVVQFSASQPGSAADSVDSPTSVRSSHAKSSDHPLLDASDRRGHRIVGRRLQLIQ</sequence>
<evidence type="ECO:0000313" key="2">
    <source>
        <dbReference type="EMBL" id="MCX2937363.1"/>
    </source>
</evidence>
<evidence type="ECO:0000313" key="3">
    <source>
        <dbReference type="Proteomes" id="UP001300745"/>
    </source>
</evidence>
<gene>
    <name evidence="2" type="ORF">ORI27_11660</name>
</gene>
<dbReference type="RefSeq" id="WP_265997001.1">
    <property type="nucleotide sequence ID" value="NZ_JAPJDN010000008.1"/>
</dbReference>
<comment type="caution">
    <text evidence="2">The sequence shown here is derived from an EMBL/GenBank/DDBJ whole genome shotgun (WGS) entry which is preliminary data.</text>
</comment>
<proteinExistence type="predicted"/>
<dbReference type="Proteomes" id="UP001300745">
    <property type="component" value="Unassembled WGS sequence"/>
</dbReference>
<name>A0ABT3SE05_9MYCO</name>
<dbReference type="EMBL" id="JAPJDO010000008">
    <property type="protein sequence ID" value="MCX2937363.1"/>
    <property type="molecule type" value="Genomic_DNA"/>
</dbReference>
<evidence type="ECO:0000256" key="1">
    <source>
        <dbReference type="SAM" id="MobiDB-lite"/>
    </source>
</evidence>